<organism evidence="1">
    <name type="scientific">marine sediment metagenome</name>
    <dbReference type="NCBI Taxonomy" id="412755"/>
    <lineage>
        <taxon>unclassified sequences</taxon>
        <taxon>metagenomes</taxon>
        <taxon>ecological metagenomes</taxon>
    </lineage>
</organism>
<comment type="caution">
    <text evidence="1">The sequence shown here is derived from an EMBL/GenBank/DDBJ whole genome shotgun (WGS) entry which is preliminary data.</text>
</comment>
<name>A0A0F9F739_9ZZZZ</name>
<dbReference type="AlphaFoldDB" id="A0A0F9F739"/>
<reference evidence="1" key="1">
    <citation type="journal article" date="2015" name="Nature">
        <title>Complex archaea that bridge the gap between prokaryotes and eukaryotes.</title>
        <authorList>
            <person name="Spang A."/>
            <person name="Saw J.H."/>
            <person name="Jorgensen S.L."/>
            <person name="Zaremba-Niedzwiedzka K."/>
            <person name="Martijn J."/>
            <person name="Lind A.E."/>
            <person name="van Eijk R."/>
            <person name="Schleper C."/>
            <person name="Guy L."/>
            <person name="Ettema T.J."/>
        </authorList>
    </citation>
    <scope>NUCLEOTIDE SEQUENCE</scope>
</reference>
<proteinExistence type="predicted"/>
<dbReference type="EMBL" id="LAZR01031663">
    <property type="protein sequence ID" value="KKL53075.1"/>
    <property type="molecule type" value="Genomic_DNA"/>
</dbReference>
<evidence type="ECO:0000313" key="1">
    <source>
        <dbReference type="EMBL" id="KKL53075.1"/>
    </source>
</evidence>
<feature type="non-terminal residue" evidence="1">
    <location>
        <position position="1"/>
    </location>
</feature>
<protein>
    <submittedName>
        <fullName evidence="1">Uncharacterized protein</fullName>
    </submittedName>
</protein>
<gene>
    <name evidence="1" type="ORF">LCGC14_2279060</name>
</gene>
<accession>A0A0F9F739</accession>
<sequence>DNKDNDFASFIEWFKERALQEI</sequence>